<feature type="region of interest" description="Disordered" evidence="1">
    <location>
        <begin position="22"/>
        <end position="54"/>
    </location>
</feature>
<feature type="compositionally biased region" description="Low complexity" evidence="1">
    <location>
        <begin position="42"/>
        <end position="51"/>
    </location>
</feature>
<dbReference type="AlphaFoldDB" id="A0A4R0J4H0"/>
<dbReference type="EMBL" id="SJKC01000001">
    <property type="protein sequence ID" value="TCC40637.1"/>
    <property type="molecule type" value="Genomic_DNA"/>
</dbReference>
<evidence type="ECO:0000256" key="1">
    <source>
        <dbReference type="SAM" id="MobiDB-lite"/>
    </source>
</evidence>
<comment type="caution">
    <text evidence="2">The sequence shown here is derived from an EMBL/GenBank/DDBJ whole genome shotgun (WGS) entry which is preliminary data.</text>
</comment>
<protein>
    <submittedName>
        <fullName evidence="2">Uncharacterized protein</fullName>
    </submittedName>
</protein>
<evidence type="ECO:0000313" key="2">
    <source>
        <dbReference type="EMBL" id="TCC40637.1"/>
    </source>
</evidence>
<dbReference type="Proteomes" id="UP000294225">
    <property type="component" value="Unassembled WGS sequence"/>
</dbReference>
<evidence type="ECO:0000313" key="3">
    <source>
        <dbReference type="Proteomes" id="UP000294225"/>
    </source>
</evidence>
<organism evidence="2 3">
    <name type="scientific">Kribbella speibonae</name>
    <dbReference type="NCBI Taxonomy" id="1572660"/>
    <lineage>
        <taxon>Bacteria</taxon>
        <taxon>Bacillati</taxon>
        <taxon>Actinomycetota</taxon>
        <taxon>Actinomycetes</taxon>
        <taxon>Propionibacteriales</taxon>
        <taxon>Kribbellaceae</taxon>
        <taxon>Kribbella</taxon>
    </lineage>
</organism>
<reference evidence="2 3" key="1">
    <citation type="submission" date="2019-02" db="EMBL/GenBank/DDBJ databases">
        <title>Kribbella capetownensis sp. nov. and Kribbella speibonae sp. nov., isolated from soil.</title>
        <authorList>
            <person name="Curtis S.M."/>
            <person name="Norton I."/>
            <person name="Everest G.J."/>
            <person name="Meyers P.R."/>
        </authorList>
    </citation>
    <scope>NUCLEOTIDE SEQUENCE [LARGE SCALE GENOMIC DNA]</scope>
    <source>
        <strain evidence="2 3">YM55</strain>
    </source>
</reference>
<sequence>MRRWIVVVAIAVVVAGGVLLPAGPNGHPGRRVVPASMQSDQPVGSPARSVVPPRPPEAISYPVAGTRAYAVLPGDPAVIG</sequence>
<name>A0A4R0J4H0_9ACTN</name>
<accession>A0A4R0J4H0</accession>
<gene>
    <name evidence="2" type="ORF">E0H92_02770</name>
</gene>
<proteinExistence type="predicted"/>
<dbReference type="RefSeq" id="WP_131495283.1">
    <property type="nucleotide sequence ID" value="NZ_SJKC01000001.1"/>
</dbReference>